<gene>
    <name evidence="5" type="ORF">MNBD_BACTEROID01-2602</name>
</gene>
<evidence type="ECO:0000259" key="2">
    <source>
        <dbReference type="Pfam" id="PF12081"/>
    </source>
</evidence>
<evidence type="ECO:0008006" key="6">
    <source>
        <dbReference type="Google" id="ProtNLM"/>
    </source>
</evidence>
<dbReference type="NCBIfam" id="TIGR03517">
    <property type="entry name" value="GldM_gliding"/>
    <property type="match status" value="1"/>
</dbReference>
<feature type="domain" description="Gliding motility-associated protein GldM first immunoglobulin-like" evidence="3">
    <location>
        <begin position="246"/>
        <end position="341"/>
    </location>
</feature>
<protein>
    <recommendedName>
        <fullName evidence="6">Gliding motility-associated protein GldM</fullName>
    </recommendedName>
</protein>
<dbReference type="InterPro" id="IPR048405">
    <property type="entry name" value="GldM_Ig-like-1"/>
</dbReference>
<sequence length="537" mass="60351">MGVKNCPETARQKMINMMYIVLTAMLALNVAAEVLEAFRVVDSSLTQTIKTVNMKNSQVYSSFEQAYAENPAKVQEWKQKADLVKRKTDSLIARIWQLKEKIVMTSGGTLITPEYRLRADDPFFINELTGDTIKIQKEDDLNTPSEMMITQKKAYHLKKDIEEYKNSIISLINEDDVELRKAILQELNTSDPPAKLRDGGERKTWEVQNFENKPLIAVLTLLSKVQIDIKNAESHMINYLYAQIDAGSFKFNALRAQVIANSNVVLQGDEYTAEIFLAAIDTTQYPQVYINNKLVEIVDGKAIYRGNTNTPGTFKWGGLIKYKTPAGTYQNYPFEQEYQVTPPSVTVSATKMNVFYKGLDNPVDVAVPGVPKENLRVEMSNGTIRPSGKEFLVRPTSLDELGRKTTISVYATIAGTERLMGTTQWRVKQVPDPVAQIAGKPGGNIRKEELLIQDGILAVLEDFLFDLNFTITQFDISITGAGGFVSTWKSRSNRFTPAQKEQFKRLTINTIVYIDNIVAKGDDGTTRSLTSVSFKIR</sequence>
<feature type="domain" description="Gliding motility-associated protein GldM C-terminal" evidence="1">
    <location>
        <begin position="431"/>
        <end position="536"/>
    </location>
</feature>
<dbReference type="Pfam" id="PF21602">
    <property type="entry name" value="GldM_3rd"/>
    <property type="match status" value="1"/>
</dbReference>
<reference evidence="5" key="1">
    <citation type="submission" date="2018-06" db="EMBL/GenBank/DDBJ databases">
        <authorList>
            <person name="Zhirakovskaya E."/>
        </authorList>
    </citation>
    <scope>NUCLEOTIDE SEQUENCE</scope>
</reference>
<evidence type="ECO:0000259" key="1">
    <source>
        <dbReference type="Pfam" id="PF12080"/>
    </source>
</evidence>
<dbReference type="Pfam" id="PF12080">
    <property type="entry name" value="GldM_4th"/>
    <property type="match status" value="1"/>
</dbReference>
<evidence type="ECO:0000313" key="5">
    <source>
        <dbReference type="EMBL" id="VAW21668.1"/>
    </source>
</evidence>
<feature type="domain" description="Gliding motility-associated protein GldM second immunoglobulin-like" evidence="4">
    <location>
        <begin position="344"/>
        <end position="428"/>
    </location>
</feature>
<accession>A0A3B0TUK1</accession>
<proteinExistence type="predicted"/>
<dbReference type="EMBL" id="UOEP01000152">
    <property type="protein sequence ID" value="VAW21668.1"/>
    <property type="molecule type" value="Genomic_DNA"/>
</dbReference>
<evidence type="ECO:0000259" key="4">
    <source>
        <dbReference type="Pfam" id="PF21602"/>
    </source>
</evidence>
<name>A0A3B0TUK1_9ZZZZ</name>
<evidence type="ECO:0000259" key="3">
    <source>
        <dbReference type="Pfam" id="PF21601"/>
    </source>
</evidence>
<dbReference type="Pfam" id="PF21601">
    <property type="entry name" value="GldM_2nd"/>
    <property type="match status" value="1"/>
</dbReference>
<dbReference type="Pfam" id="PF12081">
    <property type="entry name" value="GldM_1st"/>
    <property type="match status" value="1"/>
</dbReference>
<dbReference type="AlphaFoldDB" id="A0A3B0TUK1"/>
<dbReference type="InterPro" id="IPR022720">
    <property type="entry name" value="Motility-assoc_prot_GldM_N"/>
</dbReference>
<dbReference type="InterPro" id="IPR048406">
    <property type="entry name" value="GldM_Ig-like-2"/>
</dbReference>
<feature type="domain" description="Gliding motility-associated protein GldM N-terminal" evidence="2">
    <location>
        <begin position="33"/>
        <end position="241"/>
    </location>
</feature>
<dbReference type="InterPro" id="IPR019859">
    <property type="entry name" value="Motility-assoc_prot_GldM"/>
</dbReference>
<organism evidence="5">
    <name type="scientific">hydrothermal vent metagenome</name>
    <dbReference type="NCBI Taxonomy" id="652676"/>
    <lineage>
        <taxon>unclassified sequences</taxon>
        <taxon>metagenomes</taxon>
        <taxon>ecological metagenomes</taxon>
    </lineage>
</organism>
<dbReference type="InterPro" id="IPR022719">
    <property type="entry name" value="Motility-assoc_prot_GldM_C"/>
</dbReference>